<dbReference type="Proteomes" id="UP000429232">
    <property type="component" value="Chromosome"/>
</dbReference>
<keyword evidence="3" id="KW-1185">Reference proteome</keyword>
<name>A0A6I4I2J2_9SPHI</name>
<dbReference type="Pfam" id="PF04993">
    <property type="entry name" value="TfoX_N"/>
    <property type="match status" value="1"/>
</dbReference>
<dbReference type="SUPFAM" id="SSF159894">
    <property type="entry name" value="YgaC/TfoX-N like"/>
    <property type="match status" value="1"/>
</dbReference>
<accession>A0A6I4I2J2</accession>
<dbReference type="KEGG" id="mgik:GO620_013395"/>
<evidence type="ECO:0000313" key="2">
    <source>
        <dbReference type="EMBL" id="QQL49163.1"/>
    </source>
</evidence>
<evidence type="ECO:0000313" key="3">
    <source>
        <dbReference type="Proteomes" id="UP000429232"/>
    </source>
</evidence>
<gene>
    <name evidence="2" type="ORF">GO620_013395</name>
</gene>
<organism evidence="2 3">
    <name type="scientific">Mucilaginibacter ginkgonis</name>
    <dbReference type="NCBI Taxonomy" id="2682091"/>
    <lineage>
        <taxon>Bacteria</taxon>
        <taxon>Pseudomonadati</taxon>
        <taxon>Bacteroidota</taxon>
        <taxon>Sphingobacteriia</taxon>
        <taxon>Sphingobacteriales</taxon>
        <taxon>Sphingobacteriaceae</taxon>
        <taxon>Mucilaginibacter</taxon>
    </lineage>
</organism>
<dbReference type="EMBL" id="CP066775">
    <property type="protein sequence ID" value="QQL49163.1"/>
    <property type="molecule type" value="Genomic_DNA"/>
</dbReference>
<dbReference type="AlphaFoldDB" id="A0A6I4I2J2"/>
<proteinExistence type="predicted"/>
<dbReference type="RefSeq" id="WP_157526879.1">
    <property type="nucleotide sequence ID" value="NZ_CP066775.1"/>
</dbReference>
<dbReference type="Gene3D" id="3.30.1460.30">
    <property type="entry name" value="YgaC/TfoX-N like chaperone"/>
    <property type="match status" value="1"/>
</dbReference>
<protein>
    <submittedName>
        <fullName evidence="2">TfoX/Sxy family protein</fullName>
    </submittedName>
</protein>
<dbReference type="InterPro" id="IPR007076">
    <property type="entry name" value="TfoX_N"/>
</dbReference>
<evidence type="ECO:0000259" key="1">
    <source>
        <dbReference type="Pfam" id="PF04993"/>
    </source>
</evidence>
<feature type="domain" description="TfoX N-terminal" evidence="1">
    <location>
        <begin position="14"/>
        <end position="103"/>
    </location>
</feature>
<reference evidence="2 3" key="1">
    <citation type="submission" date="2020-12" db="EMBL/GenBank/DDBJ databases">
        <title>HMF7856_wgs.fasta genome submission.</title>
        <authorList>
            <person name="Kang H."/>
            <person name="Kim H."/>
            <person name="Joh K."/>
        </authorList>
    </citation>
    <scope>NUCLEOTIDE SEQUENCE [LARGE SCALE GENOMIC DNA]</scope>
    <source>
        <strain evidence="2 3">HMF7856</strain>
    </source>
</reference>
<sequence>MPYDQYLAERIRHLLSRTKNVTEREMMGGLCFMVDGKMCINVTSRGNVMQRCLPNQTEEVVKKHGASRFIMNGKPLNKGWLTLAPEAMDSDDDLQYWINIALAGNKEAKSKSRSGK</sequence>